<dbReference type="OrthoDB" id="5598028at2759"/>
<feature type="region of interest" description="Disordered" evidence="1">
    <location>
        <begin position="1"/>
        <end position="148"/>
    </location>
</feature>
<protein>
    <recommendedName>
        <fullName evidence="2">YMC020W-like alpha/beta hydrolase domain-containing protein</fullName>
    </recommendedName>
</protein>
<feature type="compositionally biased region" description="Polar residues" evidence="1">
    <location>
        <begin position="56"/>
        <end position="76"/>
    </location>
</feature>
<dbReference type="EMBL" id="JABAYA010000034">
    <property type="protein sequence ID" value="KAF7728632.1"/>
    <property type="molecule type" value="Genomic_DNA"/>
</dbReference>
<dbReference type="InterPro" id="IPR058934">
    <property type="entry name" value="YMC020W-like"/>
</dbReference>
<dbReference type="AlphaFoldDB" id="A0A8H7BVY2"/>
<evidence type="ECO:0000256" key="1">
    <source>
        <dbReference type="SAM" id="MobiDB-lite"/>
    </source>
</evidence>
<feature type="compositionally biased region" description="Polar residues" evidence="1">
    <location>
        <begin position="16"/>
        <end position="29"/>
    </location>
</feature>
<comment type="caution">
    <text evidence="3">The sequence shown here is derived from an EMBL/GenBank/DDBJ whole genome shotgun (WGS) entry which is preliminary data.</text>
</comment>
<organism evidence="3 4">
    <name type="scientific">Apophysomyces ossiformis</name>
    <dbReference type="NCBI Taxonomy" id="679940"/>
    <lineage>
        <taxon>Eukaryota</taxon>
        <taxon>Fungi</taxon>
        <taxon>Fungi incertae sedis</taxon>
        <taxon>Mucoromycota</taxon>
        <taxon>Mucoromycotina</taxon>
        <taxon>Mucoromycetes</taxon>
        <taxon>Mucorales</taxon>
        <taxon>Mucorineae</taxon>
        <taxon>Mucoraceae</taxon>
        <taxon>Apophysomyces</taxon>
    </lineage>
</organism>
<proteinExistence type="predicted"/>
<evidence type="ECO:0000313" key="4">
    <source>
        <dbReference type="Proteomes" id="UP000605846"/>
    </source>
</evidence>
<feature type="compositionally biased region" description="Basic and acidic residues" evidence="1">
    <location>
        <begin position="116"/>
        <end position="125"/>
    </location>
</feature>
<reference evidence="3" key="1">
    <citation type="submission" date="2020-01" db="EMBL/GenBank/DDBJ databases">
        <title>Genome Sequencing of Three Apophysomyces-Like Fungal Strains Confirms a Novel Fungal Genus in the Mucoromycota with divergent Burkholderia-like Endosymbiotic Bacteria.</title>
        <authorList>
            <person name="Stajich J.E."/>
            <person name="Macias A.M."/>
            <person name="Carter-House D."/>
            <person name="Lovett B."/>
            <person name="Kasson L.R."/>
            <person name="Berry K."/>
            <person name="Grigoriev I."/>
            <person name="Chang Y."/>
            <person name="Spatafora J."/>
            <person name="Kasson M.T."/>
        </authorList>
    </citation>
    <scope>NUCLEOTIDE SEQUENCE</scope>
    <source>
        <strain evidence="3">NRRL A-21654</strain>
    </source>
</reference>
<feature type="compositionally biased region" description="Polar residues" evidence="1">
    <location>
        <begin position="129"/>
        <end position="142"/>
    </location>
</feature>
<keyword evidence="4" id="KW-1185">Reference proteome</keyword>
<evidence type="ECO:0000313" key="3">
    <source>
        <dbReference type="EMBL" id="KAF7728632.1"/>
    </source>
</evidence>
<feature type="compositionally biased region" description="Basic and acidic residues" evidence="1">
    <location>
        <begin position="77"/>
        <end position="86"/>
    </location>
</feature>
<sequence>MSSGSSSIPEEKDVGSVTSTESNRDASFTHNKRKQSIMDDSAIPEATSWDSKRPRSTTTVSHSSWFPRLNFTQTESNIKKADDKTAQSENEAMPGNMGSDSGGNNDGNGDDNDGEDGNKDRKSLEKIAPTTSRQAPNNANTVSSSPEGLSGGLWSWLGSSSVNSADSADNQKLGENDSIMPKSYWKSFFSNNNHTDEINTTDAPAVNNKDVVLIEPSPPSTTAEKLQSQDEQIEETIAREDHRSTTPSTETKLRKNVVLPTFHSQFSSSPASEPASSTTTNLLTKALQKINAMFTQAKPDQKDPRWQKRQMNSRFIDEMKADPRTIAGKRFVIVGVHGWFPMKIVRSVVGEPTGTSTRFCNQMVMAAKQYFKTEHGLTIPETAITAIPLQGEGKVEERVTKLFNSLLNNPAWVGALTTADIILWVTHSQGTPVSAILLHRLLERGFIHHHRQSYFEADAARELFEFMDSNSDISQKYRQSLSYILRQDVKTVLVASMQDQVVPLYSAIMSGISHPNILRAVYIDEHIYSPDDFLVNLITFALRLRNAGLSDHGLLTHISEVLAGNLYSWEGGHSTIYEESEVYMMAMRYLFETAPFGNLVLTCSSATSAAELDEAKLESFQARTSVNPFYVTWAMRGICDDTTILQDSLLSGELEKLLTLFDRWNPTNGKSRGIKLCLEPFKARL</sequence>
<name>A0A8H7BVY2_9FUNG</name>
<accession>A0A8H7BVY2</accession>
<feature type="domain" description="YMC020W-like alpha/beta hydrolase" evidence="2">
    <location>
        <begin position="453"/>
        <end position="640"/>
    </location>
</feature>
<feature type="domain" description="YMC020W-like alpha/beta hydrolase" evidence="2">
    <location>
        <begin position="309"/>
        <end position="451"/>
    </location>
</feature>
<dbReference type="PANTHER" id="PTHR47349:SF1">
    <property type="entry name" value="AER328WP"/>
    <property type="match status" value="1"/>
</dbReference>
<gene>
    <name evidence="3" type="ORF">EC973_005859</name>
</gene>
<dbReference type="Pfam" id="PF26147">
    <property type="entry name" value="AB_HYDROLASE_YMC0-YMC35"/>
    <property type="match status" value="2"/>
</dbReference>
<dbReference type="PANTHER" id="PTHR47349">
    <property type="entry name" value="CHROMOSOME 8, WHOLE GENOME SHOTGUN SEQUENCE"/>
    <property type="match status" value="1"/>
</dbReference>
<dbReference type="InterPro" id="IPR058933">
    <property type="entry name" value="YMC020W-like_ab_hydrolase"/>
</dbReference>
<evidence type="ECO:0000259" key="2">
    <source>
        <dbReference type="Pfam" id="PF26147"/>
    </source>
</evidence>
<dbReference type="Proteomes" id="UP000605846">
    <property type="component" value="Unassembled WGS sequence"/>
</dbReference>